<sequence>MSGFDNKTNALSVPSVQAIPAGELQDLWTFKHSLFNASLPLLACSLFFTCSITHLCIALITKRFYMLPLTVGCILGIIGEIFKIICVISTSPSKALNYFVLYSLVTDLVPCLFLTSVGWMVRRMMADGSNRGSFPWPVRVVSQQIITLEIAVFTLQAYGLLVQANPLLSLYWDMGNLVTVVGSAIEILNILAVWLCLLIVSRKPRRTLSIIAHQQSSTNFSAFARLIAGSVAFILIRTLSRLVLHLKNAQLEPFKNELLIFLLEGLPLSLCALFLIIFHPCRFDGGIRDQAPSFFSRETPALGGPMVENEMEETRKKEGVDPLGMRGVSDFQDEIGGPFWTVPLSPHHHHQQQQQSDHITKRPSAHVRLVEPHQGHHPQHLGFPSSPARDHVRRRSIPESQFGPTASGIDFRRPDDLDELDFNHCRHSTKGEEELGGSAPVEGRIRRRTHSAVSFDKNPLGIAEFHNDPKSPRRSPYSISSYYDDASKNFAKDWADEIFSKNTLETNFGPWDEESIYSTEESGK</sequence>
<dbReference type="GO" id="GO:0016020">
    <property type="term" value="C:membrane"/>
    <property type="evidence" value="ECO:0007669"/>
    <property type="project" value="UniProtKB-SubCell"/>
</dbReference>
<evidence type="ECO:0000313" key="9">
    <source>
        <dbReference type="Proteomes" id="UP000325313"/>
    </source>
</evidence>
<evidence type="ECO:0000313" key="7">
    <source>
        <dbReference type="EMBL" id="KAA1137142.1"/>
    </source>
</evidence>
<feature type="transmembrane region" description="Helical" evidence="5">
    <location>
        <begin position="259"/>
        <end position="278"/>
    </location>
</feature>
<keyword evidence="8" id="KW-1185">Reference proteome</keyword>
<feature type="transmembrane region" description="Helical" evidence="5">
    <location>
        <begin position="96"/>
        <end position="119"/>
    </location>
</feature>
<feature type="transmembrane region" description="Helical" evidence="5">
    <location>
        <begin position="37"/>
        <end position="60"/>
    </location>
</feature>
<dbReference type="PANTHER" id="PTHR31465:SF1">
    <property type="entry name" value="PROTEIN RTA1-RELATED"/>
    <property type="match status" value="1"/>
</dbReference>
<evidence type="ECO:0008006" key="10">
    <source>
        <dbReference type="Google" id="ProtNLM"/>
    </source>
</evidence>
<evidence type="ECO:0000256" key="4">
    <source>
        <dbReference type="ARBA" id="ARBA00023136"/>
    </source>
</evidence>
<dbReference type="InterPro" id="IPR007568">
    <property type="entry name" value="RTA1"/>
</dbReference>
<dbReference type="Proteomes" id="UP000325313">
    <property type="component" value="Unassembled WGS sequence"/>
</dbReference>
<keyword evidence="3 5" id="KW-1133">Transmembrane helix</keyword>
<feature type="transmembrane region" description="Helical" evidence="5">
    <location>
        <begin position="67"/>
        <end position="90"/>
    </location>
</feature>
<proteinExistence type="predicted"/>
<evidence type="ECO:0000313" key="6">
    <source>
        <dbReference type="EMBL" id="KAA1096069.1"/>
    </source>
</evidence>
<feature type="transmembrane region" description="Helical" evidence="5">
    <location>
        <begin position="222"/>
        <end position="239"/>
    </location>
</feature>
<reference evidence="8 9" key="1">
    <citation type="submission" date="2019-05" db="EMBL/GenBank/DDBJ databases">
        <title>Emergence of the Ug99 lineage of the wheat stem rust pathogen through somatic hybridization.</title>
        <authorList>
            <person name="Li F."/>
            <person name="Upadhyaya N.M."/>
            <person name="Sperschneider J."/>
            <person name="Matny O."/>
            <person name="Nguyen-Phuc H."/>
            <person name="Mago R."/>
            <person name="Raley C."/>
            <person name="Miller M.E."/>
            <person name="Silverstein K.A.T."/>
            <person name="Henningsen E."/>
            <person name="Hirsch C.D."/>
            <person name="Visser B."/>
            <person name="Pretorius Z.A."/>
            <person name="Steffenson B.J."/>
            <person name="Schwessinger B."/>
            <person name="Dodds P.N."/>
            <person name="Figueroa M."/>
        </authorList>
    </citation>
    <scope>NUCLEOTIDE SEQUENCE [LARGE SCALE GENOMIC DNA]</scope>
    <source>
        <strain evidence="6">21-0</strain>
        <strain evidence="7 9">Ug99</strain>
    </source>
</reference>
<dbReference type="EMBL" id="VSWC01000067">
    <property type="protein sequence ID" value="KAA1096069.1"/>
    <property type="molecule type" value="Genomic_DNA"/>
</dbReference>
<dbReference type="AlphaFoldDB" id="A0A5B0SH32"/>
<feature type="transmembrane region" description="Helical" evidence="5">
    <location>
        <begin position="181"/>
        <end position="201"/>
    </location>
</feature>
<evidence type="ECO:0000256" key="5">
    <source>
        <dbReference type="SAM" id="Phobius"/>
    </source>
</evidence>
<dbReference type="Pfam" id="PF04479">
    <property type="entry name" value="RTA1"/>
    <property type="match status" value="1"/>
</dbReference>
<dbReference type="Proteomes" id="UP000324748">
    <property type="component" value="Unassembled WGS sequence"/>
</dbReference>
<evidence type="ECO:0000256" key="3">
    <source>
        <dbReference type="ARBA" id="ARBA00022989"/>
    </source>
</evidence>
<protein>
    <recommendedName>
        <fullName evidence="10">Transmembrane protein</fullName>
    </recommendedName>
</protein>
<name>A0A5B0SH32_PUCGR</name>
<feature type="transmembrane region" description="Helical" evidence="5">
    <location>
        <begin position="140"/>
        <end position="161"/>
    </location>
</feature>
<evidence type="ECO:0000256" key="1">
    <source>
        <dbReference type="ARBA" id="ARBA00004141"/>
    </source>
</evidence>
<comment type="subcellular location">
    <subcellularLocation>
        <location evidence="1">Membrane</location>
        <topology evidence="1">Multi-pass membrane protein</topology>
    </subcellularLocation>
</comment>
<evidence type="ECO:0000256" key="2">
    <source>
        <dbReference type="ARBA" id="ARBA00022692"/>
    </source>
</evidence>
<dbReference type="OrthoDB" id="2506431at2759"/>
<dbReference type="PANTHER" id="PTHR31465">
    <property type="entry name" value="PROTEIN RTA1-RELATED"/>
    <property type="match status" value="1"/>
</dbReference>
<keyword evidence="4 5" id="KW-0472">Membrane</keyword>
<dbReference type="EMBL" id="VDEP01000011">
    <property type="protein sequence ID" value="KAA1137142.1"/>
    <property type="molecule type" value="Genomic_DNA"/>
</dbReference>
<accession>A0A5B0SH32</accession>
<comment type="caution">
    <text evidence="7">The sequence shown here is derived from an EMBL/GenBank/DDBJ whole genome shotgun (WGS) entry which is preliminary data.</text>
</comment>
<organism evidence="7 9">
    <name type="scientific">Puccinia graminis f. sp. tritici</name>
    <dbReference type="NCBI Taxonomy" id="56615"/>
    <lineage>
        <taxon>Eukaryota</taxon>
        <taxon>Fungi</taxon>
        <taxon>Dikarya</taxon>
        <taxon>Basidiomycota</taxon>
        <taxon>Pucciniomycotina</taxon>
        <taxon>Pucciniomycetes</taxon>
        <taxon>Pucciniales</taxon>
        <taxon>Pucciniaceae</taxon>
        <taxon>Puccinia</taxon>
    </lineage>
</organism>
<gene>
    <name evidence="6" type="ORF">PGT21_004090</name>
    <name evidence="7" type="ORF">PGTUg99_001851</name>
</gene>
<keyword evidence="2 5" id="KW-0812">Transmembrane</keyword>
<evidence type="ECO:0000313" key="8">
    <source>
        <dbReference type="Proteomes" id="UP000324748"/>
    </source>
</evidence>